<dbReference type="Proteomes" id="UP000541426">
    <property type="component" value="Unassembled WGS sequence"/>
</dbReference>
<sequence length="31" mass="3560">MQKLFTDQVTSNFLRKISCVSHQSAARRSYG</sequence>
<keyword evidence="2" id="KW-1185">Reference proteome</keyword>
<reference evidence="1 2" key="1">
    <citation type="submission" date="2020-08" db="EMBL/GenBank/DDBJ databases">
        <title>Genomic Encyclopedia of Type Strains, Phase IV (KMG-IV): sequencing the most valuable type-strain genomes for metagenomic binning, comparative biology and taxonomic classification.</title>
        <authorList>
            <person name="Goeker M."/>
        </authorList>
    </citation>
    <scope>NUCLEOTIDE SEQUENCE [LARGE SCALE GENOMIC DNA]</scope>
    <source>
        <strain evidence="1 2">DSM 102235</strain>
    </source>
</reference>
<name>A0A7W6GR36_9RHOB</name>
<protein>
    <submittedName>
        <fullName evidence="1">Uncharacterized protein</fullName>
    </submittedName>
</protein>
<evidence type="ECO:0000313" key="2">
    <source>
        <dbReference type="Proteomes" id="UP000541426"/>
    </source>
</evidence>
<organism evidence="1 2">
    <name type="scientific">Sagittula marina</name>
    <dbReference type="NCBI Taxonomy" id="943940"/>
    <lineage>
        <taxon>Bacteria</taxon>
        <taxon>Pseudomonadati</taxon>
        <taxon>Pseudomonadota</taxon>
        <taxon>Alphaproteobacteria</taxon>
        <taxon>Rhodobacterales</taxon>
        <taxon>Roseobacteraceae</taxon>
        <taxon>Sagittula</taxon>
    </lineage>
</organism>
<dbReference type="EMBL" id="JACIEJ010000001">
    <property type="protein sequence ID" value="MBB3984168.1"/>
    <property type="molecule type" value="Genomic_DNA"/>
</dbReference>
<dbReference type="AlphaFoldDB" id="A0A7W6GR36"/>
<gene>
    <name evidence="1" type="ORF">GGQ68_000479</name>
</gene>
<evidence type="ECO:0000313" key="1">
    <source>
        <dbReference type="EMBL" id="MBB3984168.1"/>
    </source>
</evidence>
<accession>A0A7W6GR36</accession>
<proteinExistence type="predicted"/>
<comment type="caution">
    <text evidence="1">The sequence shown here is derived from an EMBL/GenBank/DDBJ whole genome shotgun (WGS) entry which is preliminary data.</text>
</comment>